<dbReference type="AlphaFoldDB" id="A0A558DVM2"/>
<dbReference type="OrthoDB" id="9800518at2"/>
<keyword evidence="1" id="KW-0808">Transferase</keyword>
<reference evidence="1 2" key="1">
    <citation type="submission" date="2019-07" db="EMBL/GenBank/DDBJ databases">
        <title>The pathways for chlorine oxyanion respiration interact through the shared metabolite chlorate.</title>
        <authorList>
            <person name="Barnum T.P."/>
            <person name="Cheng Y."/>
            <person name="Hill K.A."/>
            <person name="Lucas L.N."/>
            <person name="Carlson H.K."/>
            <person name="Coates J.D."/>
        </authorList>
    </citation>
    <scope>NUCLEOTIDE SEQUENCE [LARGE SCALE GENOMIC DNA]</scope>
    <source>
        <strain evidence="1 2">BK-1</strain>
    </source>
</reference>
<evidence type="ECO:0000313" key="2">
    <source>
        <dbReference type="Proteomes" id="UP000316649"/>
    </source>
</evidence>
<dbReference type="Proteomes" id="UP000316649">
    <property type="component" value="Unassembled WGS sequence"/>
</dbReference>
<comment type="caution">
    <text evidence="1">The sequence shown here is derived from an EMBL/GenBank/DDBJ whole genome shotgun (WGS) entry which is preliminary data.</text>
</comment>
<proteinExistence type="predicted"/>
<name>A0A558DVM2_9GAMM</name>
<keyword evidence="2" id="KW-1185">Reference proteome</keyword>
<dbReference type="EMBL" id="VMNH01000004">
    <property type="protein sequence ID" value="TVO77790.1"/>
    <property type="molecule type" value="Genomic_DNA"/>
</dbReference>
<protein>
    <submittedName>
        <fullName evidence="1">Glucosamine--fructose-6-phosphate aminotransferase</fullName>
    </submittedName>
</protein>
<dbReference type="GO" id="GO:0008483">
    <property type="term" value="F:transaminase activity"/>
    <property type="evidence" value="ECO:0007669"/>
    <property type="project" value="UniProtKB-KW"/>
</dbReference>
<accession>A0A558DVM2</accession>
<organism evidence="1 2">
    <name type="scientific">Sedimenticola selenatireducens</name>
    <dbReference type="NCBI Taxonomy" id="191960"/>
    <lineage>
        <taxon>Bacteria</taxon>
        <taxon>Pseudomonadati</taxon>
        <taxon>Pseudomonadota</taxon>
        <taxon>Gammaproteobacteria</taxon>
        <taxon>Chromatiales</taxon>
        <taxon>Sedimenticolaceae</taxon>
        <taxon>Sedimenticola</taxon>
    </lineage>
</organism>
<evidence type="ECO:0000313" key="1">
    <source>
        <dbReference type="EMBL" id="TVO77790.1"/>
    </source>
</evidence>
<keyword evidence="1" id="KW-0032">Aminotransferase</keyword>
<sequence>MIILKQALQDWASESFEQSLKQELMALDPALLPLQQGVQQGGYADGSNREFSLLTAVDCGKRIKVQVGVFFSEIIAGCSCGDDPATENVYCEFVLLIDKQTARTIIELN</sequence>
<dbReference type="RefSeq" id="WP_144357514.1">
    <property type="nucleotide sequence ID" value="NZ_VMNH01000004.1"/>
</dbReference>
<gene>
    <name evidence="1" type="ORF">FHP88_03040</name>
</gene>